<comment type="caution">
    <text evidence="3">The sequence shown here is derived from an EMBL/GenBank/DDBJ whole genome shotgun (WGS) entry which is preliminary data.</text>
</comment>
<dbReference type="GO" id="GO:0016491">
    <property type="term" value="F:oxidoreductase activity"/>
    <property type="evidence" value="ECO:0007669"/>
    <property type="project" value="UniProtKB-KW"/>
</dbReference>
<evidence type="ECO:0008006" key="5">
    <source>
        <dbReference type="Google" id="ProtNLM"/>
    </source>
</evidence>
<dbReference type="EMBL" id="ML996091">
    <property type="protein sequence ID" value="KAF2149195.1"/>
    <property type="molecule type" value="Genomic_DNA"/>
</dbReference>
<dbReference type="PANTHER" id="PTHR43669">
    <property type="entry name" value="5-KETO-D-GLUCONATE 5-REDUCTASE"/>
    <property type="match status" value="1"/>
</dbReference>
<dbReference type="AlphaFoldDB" id="A0A9P4IVE3"/>
<evidence type="ECO:0000256" key="1">
    <source>
        <dbReference type="ARBA" id="ARBA00006484"/>
    </source>
</evidence>
<evidence type="ECO:0000313" key="4">
    <source>
        <dbReference type="Proteomes" id="UP000799439"/>
    </source>
</evidence>
<dbReference type="InterPro" id="IPR002347">
    <property type="entry name" value="SDR_fam"/>
</dbReference>
<gene>
    <name evidence="3" type="ORF">K461DRAFT_245802</name>
</gene>
<evidence type="ECO:0000256" key="2">
    <source>
        <dbReference type="ARBA" id="ARBA00023002"/>
    </source>
</evidence>
<dbReference type="Gene3D" id="3.40.50.720">
    <property type="entry name" value="NAD(P)-binding Rossmann-like Domain"/>
    <property type="match status" value="1"/>
</dbReference>
<organism evidence="3 4">
    <name type="scientific">Myriangium duriaei CBS 260.36</name>
    <dbReference type="NCBI Taxonomy" id="1168546"/>
    <lineage>
        <taxon>Eukaryota</taxon>
        <taxon>Fungi</taxon>
        <taxon>Dikarya</taxon>
        <taxon>Ascomycota</taxon>
        <taxon>Pezizomycotina</taxon>
        <taxon>Dothideomycetes</taxon>
        <taxon>Dothideomycetidae</taxon>
        <taxon>Myriangiales</taxon>
        <taxon>Myriangiaceae</taxon>
        <taxon>Myriangium</taxon>
    </lineage>
</organism>
<comment type="similarity">
    <text evidence="1">Belongs to the short-chain dehydrogenases/reductases (SDR) family.</text>
</comment>
<name>A0A9P4IVE3_9PEZI</name>
<protein>
    <recommendedName>
        <fullName evidence="5">NAD(P)-binding domain-containing protein</fullName>
    </recommendedName>
</protein>
<dbReference type="SUPFAM" id="SSF51735">
    <property type="entry name" value="NAD(P)-binding Rossmann-fold domains"/>
    <property type="match status" value="1"/>
</dbReference>
<dbReference type="OrthoDB" id="5336600at2759"/>
<sequence>MAATPVVLILGAGPRIGTSVAEKFLSKGYKVAVASRKGQAVAQNTLALKADFSKPDSIPNLFHTVKSELGASPSVIIYNAGSFTFPPDADNLFSIPAEAVTTDLNVNTISAYVAAQQAVVGWDSLPKDTKKSFIYTGNIQNVQVLPVPMLFNPGMGKSATAYWIGAADMLYQPKGYRFFYADERYAGGKLKGGAVDGPAHGEFYAQLADHAVVPWHATFVKDQGYAKF</sequence>
<dbReference type="Pfam" id="PF00106">
    <property type="entry name" value="adh_short"/>
    <property type="match status" value="1"/>
</dbReference>
<feature type="non-terminal residue" evidence="3">
    <location>
        <position position="228"/>
    </location>
</feature>
<proteinExistence type="inferred from homology"/>
<accession>A0A9P4IVE3</accession>
<dbReference type="PANTHER" id="PTHR43669:SF4">
    <property type="entry name" value="SHORT-CHAIN DEHYDROGENASE"/>
    <property type="match status" value="1"/>
</dbReference>
<reference evidence="3" key="1">
    <citation type="journal article" date="2020" name="Stud. Mycol.">
        <title>101 Dothideomycetes genomes: a test case for predicting lifestyles and emergence of pathogens.</title>
        <authorList>
            <person name="Haridas S."/>
            <person name="Albert R."/>
            <person name="Binder M."/>
            <person name="Bloem J."/>
            <person name="Labutti K."/>
            <person name="Salamov A."/>
            <person name="Andreopoulos B."/>
            <person name="Baker S."/>
            <person name="Barry K."/>
            <person name="Bills G."/>
            <person name="Bluhm B."/>
            <person name="Cannon C."/>
            <person name="Castanera R."/>
            <person name="Culley D."/>
            <person name="Daum C."/>
            <person name="Ezra D."/>
            <person name="Gonzalez J."/>
            <person name="Henrissat B."/>
            <person name="Kuo A."/>
            <person name="Liang C."/>
            <person name="Lipzen A."/>
            <person name="Lutzoni F."/>
            <person name="Magnuson J."/>
            <person name="Mondo S."/>
            <person name="Nolan M."/>
            <person name="Ohm R."/>
            <person name="Pangilinan J."/>
            <person name="Park H.-J."/>
            <person name="Ramirez L."/>
            <person name="Alfaro M."/>
            <person name="Sun H."/>
            <person name="Tritt A."/>
            <person name="Yoshinaga Y."/>
            <person name="Zwiers L.-H."/>
            <person name="Turgeon B."/>
            <person name="Goodwin S."/>
            <person name="Spatafora J."/>
            <person name="Crous P."/>
            <person name="Grigoriev I."/>
        </authorList>
    </citation>
    <scope>NUCLEOTIDE SEQUENCE</scope>
    <source>
        <strain evidence="3">CBS 260.36</strain>
    </source>
</reference>
<evidence type="ECO:0000313" key="3">
    <source>
        <dbReference type="EMBL" id="KAF2149195.1"/>
    </source>
</evidence>
<dbReference type="Proteomes" id="UP000799439">
    <property type="component" value="Unassembled WGS sequence"/>
</dbReference>
<dbReference type="InterPro" id="IPR036291">
    <property type="entry name" value="NAD(P)-bd_dom_sf"/>
</dbReference>
<keyword evidence="2" id="KW-0560">Oxidoreductase</keyword>
<keyword evidence="4" id="KW-1185">Reference proteome</keyword>